<dbReference type="AlphaFoldDB" id="E8V3P8"/>
<protein>
    <recommendedName>
        <fullName evidence="1">DUF4440 domain-containing protein</fullName>
    </recommendedName>
</protein>
<sequence length="157" mass="17916">MQIFRRLVFAFVFVFMVAAPISAQDKRPEQLRMMTQPELDILKVLLQQERDWNRGDLDAFATGYKHAPDILFMGSNFVRGYEAMLTNYHKSYPTRETMGQLTFSDLDPKILDGSYAIITGTFHLERAKKFGGSAEGAFSLVLEKTDAGWKIILDHTT</sequence>
<dbReference type="OrthoDB" id="120856at2"/>
<dbReference type="InterPro" id="IPR032710">
    <property type="entry name" value="NTF2-like_dom_sf"/>
</dbReference>
<feature type="domain" description="DUF4440" evidence="1">
    <location>
        <begin position="41"/>
        <end position="151"/>
    </location>
</feature>
<dbReference type="SUPFAM" id="SSF54427">
    <property type="entry name" value="NTF2-like"/>
    <property type="match status" value="1"/>
</dbReference>
<proteinExistence type="predicted"/>
<dbReference type="InterPro" id="IPR027843">
    <property type="entry name" value="DUF4440"/>
</dbReference>
<reference evidence="2 3" key="1">
    <citation type="journal article" date="2012" name="Stand. Genomic Sci.">
        <title>Complete genome sequence of Terriglobus saanensis type strain SP1PR4(T), an Acidobacteria from tundra soil.</title>
        <authorList>
            <person name="Rawat S.R."/>
            <person name="Mannisto M.K."/>
            <person name="Starovoytov V."/>
            <person name="Goodwin L."/>
            <person name="Nolan M."/>
            <person name="Hauser L."/>
            <person name="Land M."/>
            <person name="Davenport K.W."/>
            <person name="Woyke T."/>
            <person name="Haggblom M.M."/>
        </authorList>
    </citation>
    <scope>NUCLEOTIDE SEQUENCE</scope>
    <source>
        <strain evidence="3">ATCC BAA-1853 / DSM 23119 / SP1PR4</strain>
    </source>
</reference>
<dbReference type="Pfam" id="PF14534">
    <property type="entry name" value="DUF4440"/>
    <property type="match status" value="1"/>
</dbReference>
<name>E8V3P8_TERSS</name>
<evidence type="ECO:0000259" key="1">
    <source>
        <dbReference type="Pfam" id="PF14534"/>
    </source>
</evidence>
<dbReference type="STRING" id="401053.AciPR4_3986"/>
<dbReference type="eggNOG" id="COG4319">
    <property type="taxonomic scope" value="Bacteria"/>
</dbReference>
<dbReference type="KEGG" id="tsa:AciPR4_3986"/>
<organism evidence="2 3">
    <name type="scientific">Terriglobus saanensis (strain ATCC BAA-1853 / DSM 23119 / SP1PR4)</name>
    <dbReference type="NCBI Taxonomy" id="401053"/>
    <lineage>
        <taxon>Bacteria</taxon>
        <taxon>Pseudomonadati</taxon>
        <taxon>Acidobacteriota</taxon>
        <taxon>Terriglobia</taxon>
        <taxon>Terriglobales</taxon>
        <taxon>Acidobacteriaceae</taxon>
        <taxon>Terriglobus</taxon>
    </lineage>
</organism>
<dbReference type="Proteomes" id="UP000006844">
    <property type="component" value="Chromosome"/>
</dbReference>
<evidence type="ECO:0000313" key="3">
    <source>
        <dbReference type="Proteomes" id="UP000006844"/>
    </source>
</evidence>
<dbReference type="HOGENOM" id="CLU_132147_1_0_0"/>
<keyword evidence="3" id="KW-1185">Reference proteome</keyword>
<gene>
    <name evidence="2" type="ordered locus">AciPR4_3986</name>
</gene>
<dbReference type="EMBL" id="CP002467">
    <property type="protein sequence ID" value="ADV84735.1"/>
    <property type="molecule type" value="Genomic_DNA"/>
</dbReference>
<dbReference type="RefSeq" id="WP_013570465.1">
    <property type="nucleotide sequence ID" value="NC_014963.1"/>
</dbReference>
<evidence type="ECO:0000313" key="2">
    <source>
        <dbReference type="EMBL" id="ADV84735.1"/>
    </source>
</evidence>
<accession>E8V3P8</accession>
<dbReference type="Gene3D" id="3.10.450.50">
    <property type="match status" value="1"/>
</dbReference>